<dbReference type="RefSeq" id="WP_097188101.1">
    <property type="nucleotide sequence ID" value="NZ_OBQK01000005.1"/>
</dbReference>
<sequence length="282" mass="29292">MPLTPSGRRTAAVLLVGATAVSAVVGARWVAEQLAPVECVFVAADREETFTPEQSANAATIAAVGLQRGLPPRAATIALATAIQESKLRNLRYGDADSQGLFQQRPSQGWGTVEQVTDPVYASNAFYAALEQVPGWQDGVVTEVAQEVQRSAFPEAYADHEQEGRVLASVLTGQEGASTRMGCRLHQPAGPGSAQALADKLAEQLGVTGSVDAGAGSLTLELEDEALAWSAGTWAVSHAEAEEVVAVTVGSRSWDRGADDPLSWVDAGSALPSTTVLVEVAG</sequence>
<dbReference type="AlphaFoldDB" id="A0A285VSU9"/>
<accession>A0A285VSU9</accession>
<proteinExistence type="predicted"/>
<evidence type="ECO:0008006" key="3">
    <source>
        <dbReference type="Google" id="ProtNLM"/>
    </source>
</evidence>
<evidence type="ECO:0000313" key="2">
    <source>
        <dbReference type="Proteomes" id="UP000219688"/>
    </source>
</evidence>
<organism evidence="1 2">
    <name type="scientific">Ornithinimicrobium cerasi</name>
    <dbReference type="NCBI Taxonomy" id="2248773"/>
    <lineage>
        <taxon>Bacteria</taxon>
        <taxon>Bacillati</taxon>
        <taxon>Actinomycetota</taxon>
        <taxon>Actinomycetes</taxon>
        <taxon>Micrococcales</taxon>
        <taxon>Ornithinimicrobiaceae</taxon>
        <taxon>Ornithinimicrobium</taxon>
    </lineage>
</organism>
<evidence type="ECO:0000313" key="1">
    <source>
        <dbReference type="EMBL" id="SOC55691.1"/>
    </source>
</evidence>
<keyword evidence="2" id="KW-1185">Reference proteome</keyword>
<protein>
    <recommendedName>
        <fullName evidence="3">Heavy metal transporter</fullName>
    </recommendedName>
</protein>
<name>A0A285VSU9_9MICO</name>
<dbReference type="EMBL" id="OBQK01000005">
    <property type="protein sequence ID" value="SOC55691.1"/>
    <property type="molecule type" value="Genomic_DNA"/>
</dbReference>
<dbReference type="Proteomes" id="UP000219688">
    <property type="component" value="Unassembled WGS sequence"/>
</dbReference>
<reference evidence="2" key="1">
    <citation type="submission" date="2017-08" db="EMBL/GenBank/DDBJ databases">
        <authorList>
            <person name="Varghese N."/>
            <person name="Submissions S."/>
        </authorList>
    </citation>
    <scope>NUCLEOTIDE SEQUENCE [LARGE SCALE GENOMIC DNA]</scope>
    <source>
        <strain evidence="2">USBA17B2</strain>
    </source>
</reference>
<gene>
    <name evidence="1" type="ORF">SAMN05421879_105211</name>
</gene>